<reference evidence="1 2" key="1">
    <citation type="submission" date="2021-06" db="EMBL/GenBank/DDBJ databases">
        <title>Caerostris extrusa draft genome.</title>
        <authorList>
            <person name="Kono N."/>
            <person name="Arakawa K."/>
        </authorList>
    </citation>
    <scope>NUCLEOTIDE SEQUENCE [LARGE SCALE GENOMIC DNA]</scope>
</reference>
<evidence type="ECO:0000313" key="1">
    <source>
        <dbReference type="EMBL" id="GIY97255.1"/>
    </source>
</evidence>
<accession>A0AAV4XQ30</accession>
<dbReference type="EMBL" id="BPLR01000758">
    <property type="protein sequence ID" value="GIY97255.1"/>
    <property type="molecule type" value="Genomic_DNA"/>
</dbReference>
<keyword evidence="2" id="KW-1185">Reference proteome</keyword>
<dbReference type="Proteomes" id="UP001054945">
    <property type="component" value="Unassembled WGS sequence"/>
</dbReference>
<dbReference type="AlphaFoldDB" id="A0AAV4XQ30"/>
<gene>
    <name evidence="1" type="ORF">CEXT_7631</name>
</gene>
<protein>
    <submittedName>
        <fullName evidence="1">Uncharacterized protein</fullName>
    </submittedName>
</protein>
<name>A0AAV4XQ30_CAEEX</name>
<proteinExistence type="predicted"/>
<sequence>MELKSEIACIWRLLEQYTRYQLRELLNKETQISLLAIIRTRELRLEDWFTHLETKPVPKPSFYSGISGPLLYFTGILGPRFMSQTLVCTSAPRICYLNWPLVQIRRFSGPLGFPMCNYREFRQLTLMIYYCSEY</sequence>
<organism evidence="1 2">
    <name type="scientific">Caerostris extrusa</name>
    <name type="common">Bark spider</name>
    <name type="synonym">Caerostris bankana</name>
    <dbReference type="NCBI Taxonomy" id="172846"/>
    <lineage>
        <taxon>Eukaryota</taxon>
        <taxon>Metazoa</taxon>
        <taxon>Ecdysozoa</taxon>
        <taxon>Arthropoda</taxon>
        <taxon>Chelicerata</taxon>
        <taxon>Arachnida</taxon>
        <taxon>Araneae</taxon>
        <taxon>Araneomorphae</taxon>
        <taxon>Entelegynae</taxon>
        <taxon>Araneoidea</taxon>
        <taxon>Araneidae</taxon>
        <taxon>Caerostris</taxon>
    </lineage>
</organism>
<evidence type="ECO:0000313" key="2">
    <source>
        <dbReference type="Proteomes" id="UP001054945"/>
    </source>
</evidence>
<comment type="caution">
    <text evidence="1">The sequence shown here is derived from an EMBL/GenBank/DDBJ whole genome shotgun (WGS) entry which is preliminary data.</text>
</comment>